<dbReference type="RefSeq" id="XP_034013042.1">
    <property type="nucleotide sequence ID" value="XM_034154736.1"/>
</dbReference>
<dbReference type="AlphaFoldDB" id="A0A642URE8"/>
<feature type="compositionally biased region" description="Polar residues" evidence="1">
    <location>
        <begin position="1"/>
        <end position="15"/>
    </location>
</feature>
<dbReference type="EMBL" id="SWFT01000065">
    <property type="protein sequence ID" value="KAA8903897.1"/>
    <property type="molecule type" value="Genomic_DNA"/>
</dbReference>
<dbReference type="OrthoDB" id="755951at2759"/>
<dbReference type="PANTHER" id="PTHR10788">
    <property type="entry name" value="TREHALOSE-6-PHOSPHATE SYNTHASE"/>
    <property type="match status" value="1"/>
</dbReference>
<name>A0A642URE8_DIURU</name>
<dbReference type="CDD" id="cd03788">
    <property type="entry name" value="GT20_TPS"/>
    <property type="match status" value="1"/>
</dbReference>
<dbReference type="OMA" id="FEGHYKS"/>
<evidence type="ECO:0000256" key="1">
    <source>
        <dbReference type="SAM" id="MobiDB-lite"/>
    </source>
</evidence>
<dbReference type="GO" id="GO:0003825">
    <property type="term" value="F:alpha,alpha-trehalose-phosphate synthase (UDP-forming) activity"/>
    <property type="evidence" value="ECO:0007669"/>
    <property type="project" value="TreeGrafter"/>
</dbReference>
<dbReference type="SUPFAM" id="SSF53756">
    <property type="entry name" value="UDP-Glycosyltransferase/glycogen phosphorylase"/>
    <property type="match status" value="1"/>
</dbReference>
<protein>
    <submittedName>
        <fullName evidence="2">Uncharacterized protein</fullName>
    </submittedName>
</protein>
<proteinExistence type="predicted"/>
<feature type="region of interest" description="Disordered" evidence="1">
    <location>
        <begin position="1"/>
        <end position="56"/>
    </location>
</feature>
<evidence type="ECO:0000313" key="3">
    <source>
        <dbReference type="Proteomes" id="UP000449547"/>
    </source>
</evidence>
<evidence type="ECO:0000313" key="2">
    <source>
        <dbReference type="EMBL" id="KAA8903897.1"/>
    </source>
</evidence>
<dbReference type="VEuPathDB" id="FungiDB:DIURU_002119"/>
<accession>A0A642URE8</accession>
<dbReference type="InterPro" id="IPR001830">
    <property type="entry name" value="Glyco_trans_20"/>
</dbReference>
<dbReference type="GO" id="GO:0005992">
    <property type="term" value="P:trehalose biosynthetic process"/>
    <property type="evidence" value="ECO:0007669"/>
    <property type="project" value="InterPro"/>
</dbReference>
<comment type="caution">
    <text evidence="2">The sequence shown here is derived from an EMBL/GenBank/DDBJ whole genome shotgun (WGS) entry which is preliminary data.</text>
</comment>
<dbReference type="Proteomes" id="UP000449547">
    <property type="component" value="Unassembled WGS sequence"/>
</dbReference>
<sequence>MGRTPSTPGVATSLFTKEEGLRPALHKKRTVQDDVNHQLAESSTSRTPPPPGGRVKLIQPQSRAQLLYPVKVVEEKLDKDLGMAQLKIRSSTNLSQLAPNWSSNALSQLRPGSTNSYLSPSVSSQGGFFTLDNGSSVSVANSDGEVDDEYDARMAPYGGFSDAQGVDNVLNHVFDTAPWQFELTSKGNVSLTKAVQCAKEEEVVKDFRWVGVMAMPSDEVSPKVLDEISTELEAKSCDAVWPSDWTFSGAYVQFCKQILWPTLHYQIPDDPKSKAFEDHSWQYYREFNQMVAEKAVESFLKANGENFDGPDSIIWVHDYHLLLVPQMVRKKLPNVKIGLFLHVSFPSSEVFRCFAYRNEILEGMLGANVITFQSQEYVRHFLQTCNRLLLTDVTANGLTFDGKFITTNTIPVGIDEKPLVELVKSEDIHEWRTLIREKYGDTKIILSRDKVDKLRGIKQKFLAYERVLKSNPEMLESTVFIQILMGNVSDSNYESEIMKIASRINSMSENISNITPLVLLKTDLEFEQYVALQCEADLFIVSSMREGLNLTCHEFICATYDKKSPLMLSEFTGSAQLLYCSNKGALLINPWDIGGFAKTIKRCLQMSPEEKAERWQNQYNVVKTRDSSDWVRRCLATINQSWSNDQSRKAMYTTRFTHKILTDYVERAGPGTKLFVLNFESPTTVKGLDTSNNTISDKTFGSNPARFMSYVLPLLEDRSVRFFIVSYQEREVLDLLYARYPQVGIIAENGGFVKFPESNEWISLVDDHDRIWIEQCVQLMDSKVERLPGSSVKAGECTVTFHPGTALVDDRDRALDAMGDCIQHINEVFSEVEGLHASLLRNVVVVQNDQLTLRATSFLLDYYAQTYSNDELMNMYHIKGKHPESILEQHHTDKLAFASFTGGVSQIDEPIYEYMNEWKGIKTKCTVSVINTGREERTSAHYIVNGRSEFLSTLSG</sequence>
<dbReference type="GO" id="GO:0005829">
    <property type="term" value="C:cytosol"/>
    <property type="evidence" value="ECO:0007669"/>
    <property type="project" value="TreeGrafter"/>
</dbReference>
<dbReference type="Gene3D" id="3.40.50.2000">
    <property type="entry name" value="Glycogen Phosphorylase B"/>
    <property type="match status" value="2"/>
</dbReference>
<dbReference type="GeneID" id="54780770"/>
<dbReference type="InterPro" id="IPR003337">
    <property type="entry name" value="Trehalose_PPase"/>
</dbReference>
<dbReference type="GO" id="GO:0005946">
    <property type="term" value="C:alpha,alpha-trehalose-phosphate synthase complex (UDP-forming)"/>
    <property type="evidence" value="ECO:0007669"/>
    <property type="project" value="TreeGrafter"/>
</dbReference>
<keyword evidence="3" id="KW-1185">Reference proteome</keyword>
<dbReference type="Pfam" id="PF00982">
    <property type="entry name" value="Glyco_transf_20"/>
    <property type="match status" value="1"/>
</dbReference>
<dbReference type="PANTHER" id="PTHR10788:SF15">
    <property type="entry name" value="TREHALOSE SYNTHASE COMPLEX REGULATORY SUBUNIT TPS3-RELATED"/>
    <property type="match status" value="1"/>
</dbReference>
<organism evidence="2 3">
    <name type="scientific">Diutina rugosa</name>
    <name type="common">Yeast</name>
    <name type="synonym">Candida rugosa</name>
    <dbReference type="NCBI Taxonomy" id="5481"/>
    <lineage>
        <taxon>Eukaryota</taxon>
        <taxon>Fungi</taxon>
        <taxon>Dikarya</taxon>
        <taxon>Ascomycota</taxon>
        <taxon>Saccharomycotina</taxon>
        <taxon>Pichiomycetes</taxon>
        <taxon>Debaryomycetaceae</taxon>
        <taxon>Diutina</taxon>
    </lineage>
</organism>
<gene>
    <name evidence="2" type="ORF">DIURU_002119</name>
</gene>
<dbReference type="Pfam" id="PF02358">
    <property type="entry name" value="Trehalose_PPase"/>
    <property type="match status" value="1"/>
</dbReference>
<dbReference type="GO" id="GO:0004805">
    <property type="term" value="F:trehalose-phosphatase activity"/>
    <property type="evidence" value="ECO:0007669"/>
    <property type="project" value="TreeGrafter"/>
</dbReference>
<reference evidence="2 3" key="1">
    <citation type="submission" date="2019-07" db="EMBL/GenBank/DDBJ databases">
        <title>Genome assembly of two rare yeast pathogens: Diutina rugosa and Trichomonascus ciferrii.</title>
        <authorList>
            <person name="Mixao V."/>
            <person name="Saus E."/>
            <person name="Hansen A."/>
            <person name="Lass-Flor C."/>
            <person name="Gabaldon T."/>
        </authorList>
    </citation>
    <scope>NUCLEOTIDE SEQUENCE [LARGE SCALE GENOMIC DNA]</scope>
    <source>
        <strain evidence="2 3">CBS 613</strain>
    </source>
</reference>